<evidence type="ECO:0000313" key="3">
    <source>
        <dbReference type="Proteomes" id="UP000634136"/>
    </source>
</evidence>
<comment type="caution">
    <text evidence="2">The sequence shown here is derived from an EMBL/GenBank/DDBJ whole genome shotgun (WGS) entry which is preliminary data.</text>
</comment>
<protein>
    <submittedName>
        <fullName evidence="2">L-ascorbate oxidase-like protein</fullName>
    </submittedName>
</protein>
<feature type="compositionally biased region" description="Basic and acidic residues" evidence="1">
    <location>
        <begin position="12"/>
        <end position="22"/>
    </location>
</feature>
<sequence>MSQDSGLKLKRREWDWDSRPAKDPNAPKTTSSFVECERWEVIKAPNLILHLKNVSEILPRWDGACCS</sequence>
<organism evidence="2 3">
    <name type="scientific">Senna tora</name>
    <dbReference type="NCBI Taxonomy" id="362788"/>
    <lineage>
        <taxon>Eukaryota</taxon>
        <taxon>Viridiplantae</taxon>
        <taxon>Streptophyta</taxon>
        <taxon>Embryophyta</taxon>
        <taxon>Tracheophyta</taxon>
        <taxon>Spermatophyta</taxon>
        <taxon>Magnoliopsida</taxon>
        <taxon>eudicotyledons</taxon>
        <taxon>Gunneridae</taxon>
        <taxon>Pentapetalae</taxon>
        <taxon>rosids</taxon>
        <taxon>fabids</taxon>
        <taxon>Fabales</taxon>
        <taxon>Fabaceae</taxon>
        <taxon>Caesalpinioideae</taxon>
        <taxon>Cassia clade</taxon>
        <taxon>Senna</taxon>
    </lineage>
</organism>
<evidence type="ECO:0000313" key="2">
    <source>
        <dbReference type="EMBL" id="KAF7829505.1"/>
    </source>
</evidence>
<keyword evidence="3" id="KW-1185">Reference proteome</keyword>
<feature type="region of interest" description="Disordered" evidence="1">
    <location>
        <begin position="1"/>
        <end position="29"/>
    </location>
</feature>
<proteinExistence type="predicted"/>
<dbReference type="Proteomes" id="UP000634136">
    <property type="component" value="Unassembled WGS sequence"/>
</dbReference>
<dbReference type="AlphaFoldDB" id="A0A834WN35"/>
<evidence type="ECO:0000256" key="1">
    <source>
        <dbReference type="SAM" id="MobiDB-lite"/>
    </source>
</evidence>
<accession>A0A834WN35</accession>
<dbReference type="EMBL" id="JAAIUW010000005">
    <property type="protein sequence ID" value="KAF7829505.1"/>
    <property type="molecule type" value="Genomic_DNA"/>
</dbReference>
<gene>
    <name evidence="2" type="ORF">G2W53_011838</name>
</gene>
<reference evidence="2" key="1">
    <citation type="submission" date="2020-09" db="EMBL/GenBank/DDBJ databases">
        <title>Genome-Enabled Discovery of Anthraquinone Biosynthesis in Senna tora.</title>
        <authorList>
            <person name="Kang S.-H."/>
            <person name="Pandey R.P."/>
            <person name="Lee C.-M."/>
            <person name="Sim J.-S."/>
            <person name="Jeong J.-T."/>
            <person name="Choi B.-S."/>
            <person name="Jung M."/>
            <person name="Ginzburg D."/>
            <person name="Zhao K."/>
            <person name="Won S.Y."/>
            <person name="Oh T.-J."/>
            <person name="Yu Y."/>
            <person name="Kim N.-H."/>
            <person name="Lee O.R."/>
            <person name="Lee T.-H."/>
            <person name="Bashyal P."/>
            <person name="Kim T.-S."/>
            <person name="Lee W.-H."/>
            <person name="Kawkins C."/>
            <person name="Kim C.-K."/>
            <person name="Kim J.S."/>
            <person name="Ahn B.O."/>
            <person name="Rhee S.Y."/>
            <person name="Sohng J.K."/>
        </authorList>
    </citation>
    <scope>NUCLEOTIDE SEQUENCE</scope>
    <source>
        <tissue evidence="2">Leaf</tissue>
    </source>
</reference>
<name>A0A834WN35_9FABA</name>